<proteinExistence type="predicted"/>
<feature type="domain" description="Transcription regulator PadR N-terminal" evidence="1">
    <location>
        <begin position="40"/>
        <end position="111"/>
    </location>
</feature>
<evidence type="ECO:0000313" key="3">
    <source>
        <dbReference type="Proteomes" id="UP000317355"/>
    </source>
</evidence>
<dbReference type="EMBL" id="VMRY01000003">
    <property type="protein sequence ID" value="TVT59550.1"/>
    <property type="molecule type" value="Genomic_DNA"/>
</dbReference>
<evidence type="ECO:0000313" key="2">
    <source>
        <dbReference type="EMBL" id="TVT59550.1"/>
    </source>
</evidence>
<accession>A0A558DEV9</accession>
<dbReference type="InterPro" id="IPR005149">
    <property type="entry name" value="Tscrpt_reg_PadR_N"/>
</dbReference>
<dbReference type="PANTHER" id="PTHR43252:SF6">
    <property type="entry name" value="NEGATIVE TRANSCRIPTION REGULATOR PADR"/>
    <property type="match status" value="1"/>
</dbReference>
<protein>
    <submittedName>
        <fullName evidence="2">PadR family transcriptional regulator</fullName>
    </submittedName>
</protein>
<name>A0A558DEV9_9GAMM</name>
<dbReference type="Proteomes" id="UP000317355">
    <property type="component" value="Unassembled WGS sequence"/>
</dbReference>
<dbReference type="InterPro" id="IPR036388">
    <property type="entry name" value="WH-like_DNA-bd_sf"/>
</dbReference>
<organism evidence="2 3">
    <name type="scientific">Sedimenticola thiotaurini</name>
    <dbReference type="NCBI Taxonomy" id="1543721"/>
    <lineage>
        <taxon>Bacteria</taxon>
        <taxon>Pseudomonadati</taxon>
        <taxon>Pseudomonadota</taxon>
        <taxon>Gammaproteobacteria</taxon>
        <taxon>Chromatiales</taxon>
        <taxon>Sedimenticolaceae</taxon>
        <taxon>Sedimenticola</taxon>
    </lineage>
</organism>
<gene>
    <name evidence="2" type="ORF">FHK82_00780</name>
</gene>
<dbReference type="SUPFAM" id="SSF46785">
    <property type="entry name" value="Winged helix' DNA-binding domain"/>
    <property type="match status" value="1"/>
</dbReference>
<reference evidence="2 3" key="1">
    <citation type="submission" date="2019-07" db="EMBL/GenBank/DDBJ databases">
        <title>The pathways for chlorine oxyanion respiration interact through the shared metabolite chlorate.</title>
        <authorList>
            <person name="Barnum T.P."/>
            <person name="Cheng Y."/>
            <person name="Hill K.A."/>
            <person name="Lucas L.N."/>
            <person name="Carlson H.K."/>
            <person name="Coates J.D."/>
        </authorList>
    </citation>
    <scope>NUCLEOTIDE SEQUENCE [LARGE SCALE GENOMIC DNA]</scope>
    <source>
        <strain evidence="2">BK-3</strain>
    </source>
</reference>
<dbReference type="Gene3D" id="6.10.140.1570">
    <property type="match status" value="1"/>
</dbReference>
<dbReference type="PANTHER" id="PTHR43252">
    <property type="entry name" value="TRANSCRIPTIONAL REGULATOR YQJI"/>
    <property type="match status" value="1"/>
</dbReference>
<dbReference type="InterPro" id="IPR036390">
    <property type="entry name" value="WH_DNA-bd_sf"/>
</dbReference>
<dbReference type="Pfam" id="PF03551">
    <property type="entry name" value="PadR"/>
    <property type="match status" value="1"/>
</dbReference>
<comment type="caution">
    <text evidence="2">The sequence shown here is derived from an EMBL/GenBank/DDBJ whole genome shotgun (WGS) entry which is preliminary data.</text>
</comment>
<sequence length="213" mass="24255">MGNRASARLTDLTTKCPSIYIGPTYIDPIYTKMNTHHLCLGILSLGEASGYEIKKAFEETFCHFQATSFGSIYPALAKLTEQGLVSFREETQEKRPTKKVFTITPAGHEHFYQTLLKSEPAEQYRSDFLFLMMFAHLLPQEHIKTLLNKQTENLEMELGILERILTECQTLTPGMRFTLEYGVTGNKALLKLMQQRSLQLLNEIDAARSPQES</sequence>
<dbReference type="AlphaFoldDB" id="A0A558DEV9"/>
<dbReference type="Gene3D" id="1.10.10.10">
    <property type="entry name" value="Winged helix-like DNA-binding domain superfamily/Winged helix DNA-binding domain"/>
    <property type="match status" value="1"/>
</dbReference>
<evidence type="ECO:0000259" key="1">
    <source>
        <dbReference type="Pfam" id="PF03551"/>
    </source>
</evidence>